<name>A0ABX0NND4_9BURK</name>
<gene>
    <name evidence="1" type="ORF">F2P45_04600</name>
</gene>
<evidence type="ECO:0000313" key="2">
    <source>
        <dbReference type="Proteomes" id="UP000609726"/>
    </source>
</evidence>
<proteinExistence type="predicted"/>
<keyword evidence="2" id="KW-1185">Reference proteome</keyword>
<reference evidence="1 2" key="1">
    <citation type="submission" date="2019-10" db="EMBL/GenBank/DDBJ databases">
        <title>Taxonomy of Antarctic Massilia spp.: description of Massilia rubra sp. nov., Massilia aquatica sp. nov., Massilia mucilaginosa sp. nov., Massilia frigida sp. nov. isolated from streams, lakes and regoliths.</title>
        <authorList>
            <person name="Holochova P."/>
            <person name="Sedlacek I."/>
            <person name="Kralova S."/>
            <person name="Maslanova I."/>
            <person name="Busse H.-J."/>
            <person name="Stankova E."/>
            <person name="Vrbovska V."/>
            <person name="Kovarovic V."/>
            <person name="Bartak M."/>
            <person name="Svec P."/>
            <person name="Pantucek R."/>
        </authorList>
    </citation>
    <scope>NUCLEOTIDE SEQUENCE [LARGE SCALE GENOMIC DNA]</scope>
    <source>
        <strain evidence="1 2">CCM 8733</strain>
    </source>
</reference>
<protein>
    <submittedName>
        <fullName evidence="1">Uncharacterized protein</fullName>
    </submittedName>
</protein>
<accession>A0ABX0NND4</accession>
<organism evidence="1 2">
    <name type="scientific">Massilia mucilaginosa</name>
    <dbReference type="NCBI Taxonomy" id="2609282"/>
    <lineage>
        <taxon>Bacteria</taxon>
        <taxon>Pseudomonadati</taxon>
        <taxon>Pseudomonadota</taxon>
        <taxon>Betaproteobacteria</taxon>
        <taxon>Burkholderiales</taxon>
        <taxon>Oxalobacteraceae</taxon>
        <taxon>Telluria group</taxon>
        <taxon>Massilia</taxon>
    </lineage>
</organism>
<dbReference type="Proteomes" id="UP000609726">
    <property type="component" value="Unassembled WGS sequence"/>
</dbReference>
<evidence type="ECO:0000313" key="1">
    <source>
        <dbReference type="EMBL" id="NHZ88309.1"/>
    </source>
</evidence>
<sequence length="61" mass="6574">MFAQDGQRSGQQLLTNLAQGENLSIRQLYLRIASGRGRWLQHHAAIACAGTPADCIAPARA</sequence>
<dbReference type="EMBL" id="WHJH01000003">
    <property type="protein sequence ID" value="NHZ88309.1"/>
    <property type="molecule type" value="Genomic_DNA"/>
</dbReference>
<comment type="caution">
    <text evidence="1">The sequence shown here is derived from an EMBL/GenBank/DDBJ whole genome shotgun (WGS) entry which is preliminary data.</text>
</comment>